<gene>
    <name evidence="4" type="ORF">Q4T40_22780</name>
</gene>
<dbReference type="PROSITE" id="PS50930">
    <property type="entry name" value="HTH_LYTTR"/>
    <property type="match status" value="1"/>
</dbReference>
<keyword evidence="1" id="KW-0597">Phosphoprotein</keyword>
<feature type="domain" description="HTH LytTR-type" evidence="3">
    <location>
        <begin position="140"/>
        <end position="246"/>
    </location>
</feature>
<name>A0ABU3P4X9_9FIRM</name>
<evidence type="ECO:0000313" key="4">
    <source>
        <dbReference type="EMBL" id="MDT8904070.1"/>
    </source>
</evidence>
<comment type="caution">
    <text evidence="4">The sequence shown here is derived from an EMBL/GenBank/DDBJ whole genome shotgun (WGS) entry which is preliminary data.</text>
</comment>
<evidence type="ECO:0000259" key="2">
    <source>
        <dbReference type="PROSITE" id="PS50110"/>
    </source>
</evidence>
<reference evidence="4 5" key="1">
    <citation type="submission" date="2023-07" db="EMBL/GenBank/DDBJ databases">
        <title>The novel representative of Negativicutes class, Anaeroselena agilis gen. nov. sp. nov.</title>
        <authorList>
            <person name="Prokofeva M.I."/>
            <person name="Elcheninov A.G."/>
            <person name="Klyukina A."/>
            <person name="Kublanov I.V."/>
            <person name="Frolov E.N."/>
            <person name="Podosokorskaya O.A."/>
        </authorList>
    </citation>
    <scope>NUCLEOTIDE SEQUENCE [LARGE SCALE GENOMIC DNA]</scope>
    <source>
        <strain evidence="4 5">4137-cl</strain>
    </source>
</reference>
<protein>
    <submittedName>
        <fullName evidence="4">LytTR family DNA-binding domain-containing protein</fullName>
    </submittedName>
</protein>
<sequence length="247" mass="26959">MILTTVIVDDEPPISEEIEYLLGSHPDIKVVARFEQPPAALDYIAVNAPRLVFLDISLPGISGLEMAARLSVLRDPPLIVFITAHPEYALAAFETPAVGYVTKPVTDAKIAAVLGKVRRLSARPAAAPKEPAGKVCVLSGGRIVPLSKEDIALVQVREKTVYVLTKQGQYAAPLTMQEIENLLTAGRTGGTPFVRVHRQYIVNLDKVVEIIPWFKGTYFLKMDDCKGQQIPVSRHKVCQVKAALGLK</sequence>
<dbReference type="Gene3D" id="3.40.50.2300">
    <property type="match status" value="1"/>
</dbReference>
<dbReference type="PANTHER" id="PTHR37299:SF1">
    <property type="entry name" value="STAGE 0 SPORULATION PROTEIN A HOMOLOG"/>
    <property type="match status" value="1"/>
</dbReference>
<keyword evidence="4" id="KW-0238">DNA-binding</keyword>
<evidence type="ECO:0000256" key="1">
    <source>
        <dbReference type="PROSITE-ProRule" id="PRU00169"/>
    </source>
</evidence>
<dbReference type="InterPro" id="IPR007492">
    <property type="entry name" value="LytTR_DNA-bd_dom"/>
</dbReference>
<keyword evidence="5" id="KW-1185">Reference proteome</keyword>
<dbReference type="Proteomes" id="UP001254848">
    <property type="component" value="Unassembled WGS sequence"/>
</dbReference>
<dbReference type="SUPFAM" id="SSF52172">
    <property type="entry name" value="CheY-like"/>
    <property type="match status" value="1"/>
</dbReference>
<dbReference type="SMART" id="SM00850">
    <property type="entry name" value="LytTR"/>
    <property type="match status" value="1"/>
</dbReference>
<dbReference type="Gene3D" id="2.40.50.1020">
    <property type="entry name" value="LytTr DNA-binding domain"/>
    <property type="match status" value="1"/>
</dbReference>
<feature type="domain" description="Response regulatory" evidence="2">
    <location>
        <begin position="4"/>
        <end position="118"/>
    </location>
</feature>
<dbReference type="Pfam" id="PF04397">
    <property type="entry name" value="LytTR"/>
    <property type="match status" value="1"/>
</dbReference>
<evidence type="ECO:0000313" key="5">
    <source>
        <dbReference type="Proteomes" id="UP001254848"/>
    </source>
</evidence>
<dbReference type="Pfam" id="PF00072">
    <property type="entry name" value="Response_reg"/>
    <property type="match status" value="1"/>
</dbReference>
<dbReference type="InterPro" id="IPR011006">
    <property type="entry name" value="CheY-like_superfamily"/>
</dbReference>
<feature type="modified residue" description="4-aspartylphosphate" evidence="1">
    <location>
        <position position="55"/>
    </location>
</feature>
<evidence type="ECO:0000259" key="3">
    <source>
        <dbReference type="PROSITE" id="PS50930"/>
    </source>
</evidence>
<dbReference type="InterPro" id="IPR046947">
    <property type="entry name" value="LytR-like"/>
</dbReference>
<dbReference type="EMBL" id="JAUOZS010000002">
    <property type="protein sequence ID" value="MDT8904070.1"/>
    <property type="molecule type" value="Genomic_DNA"/>
</dbReference>
<dbReference type="GO" id="GO:0003677">
    <property type="term" value="F:DNA binding"/>
    <property type="evidence" value="ECO:0007669"/>
    <property type="project" value="UniProtKB-KW"/>
</dbReference>
<dbReference type="SMART" id="SM00448">
    <property type="entry name" value="REC"/>
    <property type="match status" value="1"/>
</dbReference>
<dbReference type="PANTHER" id="PTHR37299">
    <property type="entry name" value="TRANSCRIPTIONAL REGULATOR-RELATED"/>
    <property type="match status" value="1"/>
</dbReference>
<dbReference type="PROSITE" id="PS50110">
    <property type="entry name" value="RESPONSE_REGULATORY"/>
    <property type="match status" value="1"/>
</dbReference>
<dbReference type="RefSeq" id="WP_413782631.1">
    <property type="nucleotide sequence ID" value="NZ_JAUOZS010000002.1"/>
</dbReference>
<organism evidence="4 5">
    <name type="scientific">Anaeroselena agilis</name>
    <dbReference type="NCBI Taxonomy" id="3063788"/>
    <lineage>
        <taxon>Bacteria</taxon>
        <taxon>Bacillati</taxon>
        <taxon>Bacillota</taxon>
        <taxon>Negativicutes</taxon>
        <taxon>Acetonemataceae</taxon>
        <taxon>Anaeroselena</taxon>
    </lineage>
</organism>
<dbReference type="InterPro" id="IPR001789">
    <property type="entry name" value="Sig_transdc_resp-reg_receiver"/>
</dbReference>
<accession>A0ABU3P4X9</accession>
<proteinExistence type="predicted"/>